<evidence type="ECO:0000313" key="1">
    <source>
        <dbReference type="EMBL" id="VDN23857.1"/>
    </source>
</evidence>
<accession>A0A183DZW8</accession>
<dbReference type="Proteomes" id="UP000271098">
    <property type="component" value="Unassembled WGS sequence"/>
</dbReference>
<dbReference type="AlphaFoldDB" id="A0A183DZW8"/>
<reference evidence="3" key="1">
    <citation type="submission" date="2016-06" db="UniProtKB">
        <authorList>
            <consortium name="WormBaseParasite"/>
        </authorList>
    </citation>
    <scope>IDENTIFICATION</scope>
</reference>
<organism evidence="3">
    <name type="scientific">Gongylonema pulchrum</name>
    <dbReference type="NCBI Taxonomy" id="637853"/>
    <lineage>
        <taxon>Eukaryota</taxon>
        <taxon>Metazoa</taxon>
        <taxon>Ecdysozoa</taxon>
        <taxon>Nematoda</taxon>
        <taxon>Chromadorea</taxon>
        <taxon>Rhabditida</taxon>
        <taxon>Spirurina</taxon>
        <taxon>Spiruromorpha</taxon>
        <taxon>Spiruroidea</taxon>
        <taxon>Gongylonematidae</taxon>
        <taxon>Gongylonema</taxon>
    </lineage>
</organism>
<keyword evidence="2" id="KW-1185">Reference proteome</keyword>
<dbReference type="EMBL" id="UYRT01081072">
    <property type="protein sequence ID" value="VDN23857.1"/>
    <property type="molecule type" value="Genomic_DNA"/>
</dbReference>
<evidence type="ECO:0000313" key="3">
    <source>
        <dbReference type="WBParaSite" id="GPUH_0001427701-mRNA-1"/>
    </source>
</evidence>
<evidence type="ECO:0000313" key="2">
    <source>
        <dbReference type="Proteomes" id="UP000271098"/>
    </source>
</evidence>
<reference evidence="1 2" key="2">
    <citation type="submission" date="2018-11" db="EMBL/GenBank/DDBJ databases">
        <authorList>
            <consortium name="Pathogen Informatics"/>
        </authorList>
    </citation>
    <scope>NUCLEOTIDE SEQUENCE [LARGE SCALE GENOMIC DNA]</scope>
</reference>
<name>A0A183DZW8_9BILA</name>
<proteinExistence type="predicted"/>
<dbReference type="WBParaSite" id="GPUH_0001427701-mRNA-1">
    <property type="protein sequence ID" value="GPUH_0001427701-mRNA-1"/>
    <property type="gene ID" value="GPUH_0001427701"/>
</dbReference>
<protein>
    <submittedName>
        <fullName evidence="3">Transmembrane protein</fullName>
    </submittedName>
</protein>
<sequence>MTRKSAAYMPGIGSNIATISPVMLQFQEMLADAIFIFLVALGLCHGCMQVRPANPAIMRAPGAVRGVLRNPGLTQPPVAATAVRTAPVGASIAASFTSTGSTITELQSSADSTTDAVSTTEATESDESVEPIASRLKLVEPVVQQPSKKGCEQPPETSSLFVSDTVDQYNDVSFGPLGGPDSAPYERC</sequence>
<gene>
    <name evidence="1" type="ORF">GPUH_LOCUS14259</name>
</gene>